<dbReference type="AlphaFoldDB" id="A0A368FZE5"/>
<sequence>MMGKSVYTPIEEAEQMRDNINREKPAVQNPYVNYPRSLYETSRPVTPAHSVSGRYTPFGQETYTTTPYKK</sequence>
<comment type="caution">
    <text evidence="2">The sequence shown here is derived from an EMBL/GenBank/DDBJ whole genome shotgun (WGS) entry which is preliminary data.</text>
</comment>
<dbReference type="EMBL" id="JOJR01000634">
    <property type="protein sequence ID" value="RCN35687.1"/>
    <property type="molecule type" value="Genomic_DNA"/>
</dbReference>
<organism evidence="2 3">
    <name type="scientific">Ancylostoma caninum</name>
    <name type="common">Dog hookworm</name>
    <dbReference type="NCBI Taxonomy" id="29170"/>
    <lineage>
        <taxon>Eukaryota</taxon>
        <taxon>Metazoa</taxon>
        <taxon>Ecdysozoa</taxon>
        <taxon>Nematoda</taxon>
        <taxon>Chromadorea</taxon>
        <taxon>Rhabditida</taxon>
        <taxon>Rhabditina</taxon>
        <taxon>Rhabditomorpha</taxon>
        <taxon>Strongyloidea</taxon>
        <taxon>Ancylostomatidae</taxon>
        <taxon>Ancylostomatinae</taxon>
        <taxon>Ancylostoma</taxon>
    </lineage>
</organism>
<keyword evidence="3" id="KW-1185">Reference proteome</keyword>
<protein>
    <submittedName>
        <fullName evidence="2">Uncharacterized protein</fullName>
    </submittedName>
</protein>
<evidence type="ECO:0000313" key="2">
    <source>
        <dbReference type="EMBL" id="RCN35687.1"/>
    </source>
</evidence>
<reference evidence="2 3" key="1">
    <citation type="submission" date="2014-10" db="EMBL/GenBank/DDBJ databases">
        <title>Draft genome of the hookworm Ancylostoma caninum.</title>
        <authorList>
            <person name="Mitreva M."/>
        </authorList>
    </citation>
    <scope>NUCLEOTIDE SEQUENCE [LARGE SCALE GENOMIC DNA]</scope>
    <source>
        <strain evidence="2 3">Baltimore</strain>
    </source>
</reference>
<dbReference type="Proteomes" id="UP000252519">
    <property type="component" value="Unassembled WGS sequence"/>
</dbReference>
<proteinExistence type="predicted"/>
<gene>
    <name evidence="2" type="ORF">ANCCAN_18447</name>
</gene>
<feature type="region of interest" description="Disordered" evidence="1">
    <location>
        <begin position="42"/>
        <end position="70"/>
    </location>
</feature>
<accession>A0A368FZE5</accession>
<evidence type="ECO:0000256" key="1">
    <source>
        <dbReference type="SAM" id="MobiDB-lite"/>
    </source>
</evidence>
<feature type="compositionally biased region" description="Polar residues" evidence="1">
    <location>
        <begin position="59"/>
        <end position="70"/>
    </location>
</feature>
<evidence type="ECO:0000313" key="3">
    <source>
        <dbReference type="Proteomes" id="UP000252519"/>
    </source>
</evidence>
<name>A0A368FZE5_ANCCA</name>